<keyword evidence="1" id="KW-0472">Membrane</keyword>
<keyword evidence="1" id="KW-0812">Transmembrane</keyword>
<protein>
    <submittedName>
        <fullName evidence="2">Uncharacterized protein</fullName>
    </submittedName>
</protein>
<sequence length="43" mass="5132">MTKKLTKFHGFDYMKRLYQLIVCINSFILLNSGIYELILNYVS</sequence>
<evidence type="ECO:0000256" key="1">
    <source>
        <dbReference type="SAM" id="Phobius"/>
    </source>
</evidence>
<keyword evidence="1" id="KW-1133">Transmembrane helix</keyword>
<reference evidence="2" key="1">
    <citation type="submission" date="2018-05" db="EMBL/GenBank/DDBJ databases">
        <authorList>
            <person name="Lanie J.A."/>
            <person name="Ng W.-L."/>
            <person name="Kazmierczak K.M."/>
            <person name="Andrzejewski T.M."/>
            <person name="Davidsen T.M."/>
            <person name="Wayne K.J."/>
            <person name="Tettelin H."/>
            <person name="Glass J.I."/>
            <person name="Rusch D."/>
            <person name="Podicherti R."/>
            <person name="Tsui H.-C.T."/>
            <person name="Winkler M.E."/>
        </authorList>
    </citation>
    <scope>NUCLEOTIDE SEQUENCE</scope>
</reference>
<gene>
    <name evidence="2" type="ORF">METZ01_LOCUS249796</name>
</gene>
<dbReference type="EMBL" id="UINC01066336">
    <property type="protein sequence ID" value="SVB96942.1"/>
    <property type="molecule type" value="Genomic_DNA"/>
</dbReference>
<accession>A0A382ICD2</accession>
<feature type="transmembrane region" description="Helical" evidence="1">
    <location>
        <begin position="20"/>
        <end position="42"/>
    </location>
</feature>
<evidence type="ECO:0000313" key="2">
    <source>
        <dbReference type="EMBL" id="SVB96942.1"/>
    </source>
</evidence>
<organism evidence="2">
    <name type="scientific">marine metagenome</name>
    <dbReference type="NCBI Taxonomy" id="408172"/>
    <lineage>
        <taxon>unclassified sequences</taxon>
        <taxon>metagenomes</taxon>
        <taxon>ecological metagenomes</taxon>
    </lineage>
</organism>
<proteinExistence type="predicted"/>
<name>A0A382ICD2_9ZZZZ</name>
<dbReference type="AlphaFoldDB" id="A0A382ICD2"/>